<accession>A0A0F8WDI6</accession>
<sequence>MGQLRYLSDVVTLTLDDEKCTGCGMCTTVCPHAVFVLENRKARIIDRDACMECGACAGNCPTEAIGVDSGVGCATAIIIGALKGTAPTCGCSDNPSCCE</sequence>
<dbReference type="AlphaFoldDB" id="A0A0F8WDI6"/>
<evidence type="ECO:0000256" key="2">
    <source>
        <dbReference type="ARBA" id="ARBA00022723"/>
    </source>
</evidence>
<evidence type="ECO:0000256" key="1">
    <source>
        <dbReference type="ARBA" id="ARBA00022485"/>
    </source>
</evidence>
<dbReference type="PANTHER" id="PTHR43687">
    <property type="entry name" value="ADENYLYLSULFATE REDUCTASE, BETA SUBUNIT"/>
    <property type="match status" value="1"/>
</dbReference>
<keyword evidence="3" id="KW-0408">Iron</keyword>
<dbReference type="InterPro" id="IPR050572">
    <property type="entry name" value="Fe-S_Ferredoxin"/>
</dbReference>
<protein>
    <recommendedName>
        <fullName evidence="5">4Fe-4S ferredoxin-type domain-containing protein</fullName>
    </recommendedName>
</protein>
<dbReference type="InterPro" id="IPR017896">
    <property type="entry name" value="4Fe4S_Fe-S-bd"/>
</dbReference>
<evidence type="ECO:0000256" key="4">
    <source>
        <dbReference type="ARBA" id="ARBA00023014"/>
    </source>
</evidence>
<dbReference type="NCBIfam" id="NF040864">
    <property type="entry name" value="HgcB_ferredoxin"/>
    <property type="match status" value="1"/>
</dbReference>
<organism evidence="6">
    <name type="scientific">marine sediment metagenome</name>
    <dbReference type="NCBI Taxonomy" id="412755"/>
    <lineage>
        <taxon>unclassified sequences</taxon>
        <taxon>metagenomes</taxon>
        <taxon>ecological metagenomes</taxon>
    </lineage>
</organism>
<dbReference type="SUPFAM" id="SSF54862">
    <property type="entry name" value="4Fe-4S ferredoxins"/>
    <property type="match status" value="1"/>
</dbReference>
<dbReference type="PROSITE" id="PS00198">
    <property type="entry name" value="4FE4S_FER_1"/>
    <property type="match status" value="1"/>
</dbReference>
<evidence type="ECO:0000256" key="3">
    <source>
        <dbReference type="ARBA" id="ARBA00023004"/>
    </source>
</evidence>
<gene>
    <name evidence="6" type="ORF">LCGC14_3080330</name>
</gene>
<evidence type="ECO:0000313" key="6">
    <source>
        <dbReference type="EMBL" id="KKK54872.1"/>
    </source>
</evidence>
<evidence type="ECO:0000259" key="5">
    <source>
        <dbReference type="PROSITE" id="PS51379"/>
    </source>
</evidence>
<reference evidence="6" key="1">
    <citation type="journal article" date="2015" name="Nature">
        <title>Complex archaea that bridge the gap between prokaryotes and eukaryotes.</title>
        <authorList>
            <person name="Spang A."/>
            <person name="Saw J.H."/>
            <person name="Jorgensen S.L."/>
            <person name="Zaremba-Niedzwiedzka K."/>
            <person name="Martijn J."/>
            <person name="Lind A.E."/>
            <person name="van Eijk R."/>
            <person name="Schleper C."/>
            <person name="Guy L."/>
            <person name="Ettema T.J."/>
        </authorList>
    </citation>
    <scope>NUCLEOTIDE SEQUENCE</scope>
</reference>
<dbReference type="GO" id="GO:0051539">
    <property type="term" value="F:4 iron, 4 sulfur cluster binding"/>
    <property type="evidence" value="ECO:0007669"/>
    <property type="project" value="UniProtKB-KW"/>
</dbReference>
<dbReference type="GO" id="GO:0046872">
    <property type="term" value="F:metal ion binding"/>
    <property type="evidence" value="ECO:0007669"/>
    <property type="project" value="UniProtKB-KW"/>
</dbReference>
<dbReference type="EMBL" id="LAZR01065776">
    <property type="protein sequence ID" value="KKK54872.1"/>
    <property type="molecule type" value="Genomic_DNA"/>
</dbReference>
<name>A0A0F8WDI6_9ZZZZ</name>
<dbReference type="Gene3D" id="3.30.70.20">
    <property type="match status" value="2"/>
</dbReference>
<feature type="domain" description="4Fe-4S ferredoxin-type" evidence="5">
    <location>
        <begin position="11"/>
        <end position="40"/>
    </location>
</feature>
<dbReference type="InterPro" id="IPR017900">
    <property type="entry name" value="4Fe4S_Fe_S_CS"/>
</dbReference>
<feature type="domain" description="4Fe-4S ferredoxin-type" evidence="5">
    <location>
        <begin position="41"/>
        <end position="70"/>
    </location>
</feature>
<keyword evidence="1" id="KW-0004">4Fe-4S</keyword>
<comment type="caution">
    <text evidence="6">The sequence shown here is derived from an EMBL/GenBank/DDBJ whole genome shotgun (WGS) entry which is preliminary data.</text>
</comment>
<dbReference type="Pfam" id="PF13187">
    <property type="entry name" value="Fer4_9"/>
    <property type="match status" value="1"/>
</dbReference>
<keyword evidence="2" id="KW-0479">Metal-binding</keyword>
<dbReference type="PROSITE" id="PS51379">
    <property type="entry name" value="4FE4S_FER_2"/>
    <property type="match status" value="2"/>
</dbReference>
<dbReference type="PANTHER" id="PTHR43687:SF4">
    <property type="entry name" value="BLR5484 PROTEIN"/>
    <property type="match status" value="1"/>
</dbReference>
<keyword evidence="4" id="KW-0411">Iron-sulfur</keyword>
<proteinExistence type="predicted"/>